<comment type="caution">
    <text evidence="10">The sequence shown here is derived from an EMBL/GenBank/DDBJ whole genome shotgun (WGS) entry which is preliminary data.</text>
</comment>
<evidence type="ECO:0000256" key="8">
    <source>
        <dbReference type="HAMAP-Rule" id="MF_01148"/>
    </source>
</evidence>
<reference evidence="10 11" key="1">
    <citation type="submission" date="2020-10" db="EMBL/GenBank/DDBJ databases">
        <title>Nocardioides sp. isolated from sludge.</title>
        <authorList>
            <person name="Zhang X."/>
        </authorList>
    </citation>
    <scope>NUCLEOTIDE SEQUENCE [LARGE SCALE GENOMIC DNA]</scope>
    <source>
        <strain evidence="10 11">Y6</strain>
    </source>
</reference>
<protein>
    <recommendedName>
        <fullName evidence="8">Apolipoprotein N-acyltransferase</fullName>
        <shortName evidence="8">ALP N-acyltransferase</shortName>
        <ecNumber evidence="8">2.3.1.269</ecNumber>
    </recommendedName>
</protein>
<dbReference type="CDD" id="cd07571">
    <property type="entry name" value="ALP_N-acyl_transferase"/>
    <property type="match status" value="1"/>
</dbReference>
<feature type="transmembrane region" description="Helical" evidence="8">
    <location>
        <begin position="23"/>
        <end position="40"/>
    </location>
</feature>
<dbReference type="RefSeq" id="WP_193637776.1">
    <property type="nucleotide sequence ID" value="NZ_JADCSA010000005.1"/>
</dbReference>
<dbReference type="PROSITE" id="PS50263">
    <property type="entry name" value="CN_HYDROLASE"/>
    <property type="match status" value="1"/>
</dbReference>
<proteinExistence type="inferred from homology"/>
<evidence type="ECO:0000313" key="10">
    <source>
        <dbReference type="EMBL" id="MBE7324470.1"/>
    </source>
</evidence>
<keyword evidence="4 8" id="KW-0812">Transmembrane</keyword>
<dbReference type="NCBIfam" id="TIGR00546">
    <property type="entry name" value="lnt"/>
    <property type="match status" value="1"/>
</dbReference>
<dbReference type="InterPro" id="IPR003010">
    <property type="entry name" value="C-N_Hydrolase"/>
</dbReference>
<sequence>MLWRLPAALGAGVVLSGASEPLGWAWLTPLSIAALCWCVRGLRPGRAWLPGLLFGVGFFFSLQWWMRAVGTDAWIGLSALETVFLAPVGALFALLQARSRAWPLWCAVVWVAVETVRSSWPFSGMPWGRLSYAVADTVWAAGLPWLGFTGVSLLLAATGTTLAWLVSDRPGRKPAALAAVALAVVTFLPAALPPVATTGSTDGGAAGDDRARTATVAVVQGDVPGRGDDLVAVHEQVTTNHVRATVDLAQDVRAGEVPRPDFVLWPENSTAVDPFRSSATRAGIDEAVEAVQTPVLVGAMVDAPEAHQVLNQGLVWHPGTGAQDRYTKQNPVPFGEYIPWRDVVFRENLGKLRQIGRDMLSGTRTSPLRVGDLEVADAICFDVAYDRGIHEQVREGGELLVVQTSNAMFIHTHQIAQQYEITRLRALETGRHVAVAATNGVSGVIGPDSVPVAEATPRTTSVLVEEVGLSSIVTPAVWMGPWPGRLAVLLSVLAYARHRRGGPRMPYIRGAGIEAVSSGDTGGDGSPDPK</sequence>
<dbReference type="SUPFAM" id="SSF56317">
    <property type="entry name" value="Carbon-nitrogen hydrolase"/>
    <property type="match status" value="1"/>
</dbReference>
<evidence type="ECO:0000256" key="1">
    <source>
        <dbReference type="ARBA" id="ARBA00004651"/>
    </source>
</evidence>
<keyword evidence="3 8" id="KW-0808">Transferase</keyword>
<dbReference type="Gene3D" id="3.60.110.10">
    <property type="entry name" value="Carbon-nitrogen hydrolase"/>
    <property type="match status" value="1"/>
</dbReference>
<dbReference type="HAMAP" id="MF_01148">
    <property type="entry name" value="Lnt"/>
    <property type="match status" value="1"/>
</dbReference>
<evidence type="ECO:0000256" key="3">
    <source>
        <dbReference type="ARBA" id="ARBA00022679"/>
    </source>
</evidence>
<dbReference type="InterPro" id="IPR004563">
    <property type="entry name" value="Apolipo_AcylTrfase"/>
</dbReference>
<comment type="function">
    <text evidence="8">Catalyzes the phospholipid dependent N-acylation of the N-terminal cysteine of apolipoprotein, the last step in lipoprotein maturation.</text>
</comment>
<dbReference type="EC" id="2.3.1.269" evidence="8"/>
<organism evidence="10 11">
    <name type="scientific">Nocardioides malaquae</name>
    <dbReference type="NCBI Taxonomy" id="2773426"/>
    <lineage>
        <taxon>Bacteria</taxon>
        <taxon>Bacillati</taxon>
        <taxon>Actinomycetota</taxon>
        <taxon>Actinomycetes</taxon>
        <taxon>Propionibacteriales</taxon>
        <taxon>Nocardioidaceae</taxon>
        <taxon>Nocardioides</taxon>
    </lineage>
</organism>
<feature type="transmembrane region" description="Helical" evidence="8">
    <location>
        <begin position="47"/>
        <end position="67"/>
    </location>
</feature>
<comment type="similarity">
    <text evidence="8">Belongs to the CN hydrolase family. Apolipoprotein N-acyltransferase subfamily.</text>
</comment>
<comment type="catalytic activity">
    <reaction evidence="8">
        <text>N-terminal S-1,2-diacyl-sn-glyceryl-L-cysteinyl-[lipoprotein] + a glycerophospholipid = N-acyl-S-1,2-diacyl-sn-glyceryl-L-cysteinyl-[lipoprotein] + a 2-acyl-sn-glycero-3-phospholipid + H(+)</text>
        <dbReference type="Rhea" id="RHEA:48228"/>
        <dbReference type="Rhea" id="RHEA-COMP:14681"/>
        <dbReference type="Rhea" id="RHEA-COMP:14684"/>
        <dbReference type="ChEBI" id="CHEBI:15378"/>
        <dbReference type="ChEBI" id="CHEBI:136912"/>
        <dbReference type="ChEBI" id="CHEBI:140656"/>
        <dbReference type="ChEBI" id="CHEBI:140657"/>
        <dbReference type="ChEBI" id="CHEBI:140660"/>
        <dbReference type="EC" id="2.3.1.269"/>
    </reaction>
</comment>
<evidence type="ECO:0000256" key="5">
    <source>
        <dbReference type="ARBA" id="ARBA00022989"/>
    </source>
</evidence>
<evidence type="ECO:0000256" key="2">
    <source>
        <dbReference type="ARBA" id="ARBA00022475"/>
    </source>
</evidence>
<keyword evidence="7 8" id="KW-0012">Acyltransferase</keyword>
<accession>A0ABR9RSV9</accession>
<dbReference type="PANTHER" id="PTHR38686:SF1">
    <property type="entry name" value="APOLIPOPROTEIN N-ACYLTRANSFERASE"/>
    <property type="match status" value="1"/>
</dbReference>
<evidence type="ECO:0000256" key="6">
    <source>
        <dbReference type="ARBA" id="ARBA00023136"/>
    </source>
</evidence>
<comment type="subcellular location">
    <subcellularLocation>
        <location evidence="1 8">Cell membrane</location>
        <topology evidence="1 8">Multi-pass membrane protein</topology>
    </subcellularLocation>
</comment>
<keyword evidence="5 8" id="KW-1133">Transmembrane helix</keyword>
<dbReference type="PANTHER" id="PTHR38686">
    <property type="entry name" value="APOLIPOPROTEIN N-ACYLTRANSFERASE"/>
    <property type="match status" value="1"/>
</dbReference>
<gene>
    <name evidence="8 10" type="primary">lnt</name>
    <name evidence="10" type="ORF">IEQ44_07375</name>
</gene>
<feature type="transmembrane region" description="Helical" evidence="8">
    <location>
        <begin position="73"/>
        <end position="95"/>
    </location>
</feature>
<dbReference type="EMBL" id="JADCSA010000005">
    <property type="protein sequence ID" value="MBE7324470.1"/>
    <property type="molecule type" value="Genomic_DNA"/>
</dbReference>
<keyword evidence="11" id="KW-1185">Reference proteome</keyword>
<name>A0ABR9RSV9_9ACTN</name>
<keyword evidence="2 8" id="KW-1003">Cell membrane</keyword>
<dbReference type="InterPro" id="IPR045378">
    <property type="entry name" value="LNT_N"/>
</dbReference>
<dbReference type="Pfam" id="PF20154">
    <property type="entry name" value="LNT_N"/>
    <property type="match status" value="1"/>
</dbReference>
<comment type="pathway">
    <text evidence="8">Protein modification; lipoprotein biosynthesis (N-acyl transfer).</text>
</comment>
<feature type="transmembrane region" description="Helical" evidence="8">
    <location>
        <begin position="142"/>
        <end position="166"/>
    </location>
</feature>
<feature type="transmembrane region" description="Helical" evidence="8">
    <location>
        <begin position="102"/>
        <end position="122"/>
    </location>
</feature>
<evidence type="ECO:0000313" key="11">
    <source>
        <dbReference type="Proteomes" id="UP000756387"/>
    </source>
</evidence>
<keyword evidence="6 8" id="KW-0472">Membrane</keyword>
<evidence type="ECO:0000256" key="4">
    <source>
        <dbReference type="ARBA" id="ARBA00022692"/>
    </source>
</evidence>
<feature type="domain" description="CN hydrolase" evidence="9">
    <location>
        <begin position="214"/>
        <end position="469"/>
    </location>
</feature>
<evidence type="ECO:0000259" key="9">
    <source>
        <dbReference type="PROSITE" id="PS50263"/>
    </source>
</evidence>
<dbReference type="Proteomes" id="UP000756387">
    <property type="component" value="Unassembled WGS sequence"/>
</dbReference>
<dbReference type="Pfam" id="PF00795">
    <property type="entry name" value="CN_hydrolase"/>
    <property type="match status" value="1"/>
</dbReference>
<dbReference type="InterPro" id="IPR036526">
    <property type="entry name" value="C-N_Hydrolase_sf"/>
</dbReference>
<evidence type="ECO:0000256" key="7">
    <source>
        <dbReference type="ARBA" id="ARBA00023315"/>
    </source>
</evidence>
<feature type="transmembrane region" description="Helical" evidence="8">
    <location>
        <begin position="175"/>
        <end position="192"/>
    </location>
</feature>